<dbReference type="PANTHER" id="PTHR38248">
    <property type="entry name" value="FUNK1 6"/>
    <property type="match status" value="1"/>
</dbReference>
<keyword evidence="3" id="KW-1185">Reference proteome</keyword>
<evidence type="ECO:0000313" key="3">
    <source>
        <dbReference type="Proteomes" id="UP001201980"/>
    </source>
</evidence>
<dbReference type="Gene3D" id="1.10.510.10">
    <property type="entry name" value="Transferase(Phosphotransferase) domain 1"/>
    <property type="match status" value="1"/>
</dbReference>
<dbReference type="InterPro" id="IPR011009">
    <property type="entry name" value="Kinase-like_dom_sf"/>
</dbReference>
<dbReference type="Pfam" id="PF17667">
    <property type="entry name" value="Pkinase_fungal"/>
    <property type="match status" value="1"/>
</dbReference>
<proteinExistence type="predicted"/>
<dbReference type="PANTHER" id="PTHR38248:SF2">
    <property type="entry name" value="FUNK1 11"/>
    <property type="match status" value="1"/>
</dbReference>
<name>A0AAD5RPM8_9PEZI</name>
<evidence type="ECO:0000259" key="1">
    <source>
        <dbReference type="Pfam" id="PF17667"/>
    </source>
</evidence>
<feature type="domain" description="Fungal-type protein kinase" evidence="1">
    <location>
        <begin position="135"/>
        <end position="509"/>
    </location>
</feature>
<evidence type="ECO:0000313" key="2">
    <source>
        <dbReference type="EMBL" id="KAJ2901317.1"/>
    </source>
</evidence>
<gene>
    <name evidence="2" type="ORF">MKZ38_001984</name>
</gene>
<dbReference type="Proteomes" id="UP001201980">
    <property type="component" value="Unassembled WGS sequence"/>
</dbReference>
<accession>A0AAD5RPM8</accession>
<protein>
    <recommendedName>
        <fullName evidence="1">Fungal-type protein kinase domain-containing protein</fullName>
    </recommendedName>
</protein>
<dbReference type="AlphaFoldDB" id="A0AAD5RPM8"/>
<dbReference type="SUPFAM" id="SSF56112">
    <property type="entry name" value="Protein kinase-like (PK-like)"/>
    <property type="match status" value="1"/>
</dbReference>
<organism evidence="2 3">
    <name type="scientific">Zalerion maritima</name>
    <dbReference type="NCBI Taxonomy" id="339359"/>
    <lineage>
        <taxon>Eukaryota</taxon>
        <taxon>Fungi</taxon>
        <taxon>Dikarya</taxon>
        <taxon>Ascomycota</taxon>
        <taxon>Pezizomycotina</taxon>
        <taxon>Sordariomycetes</taxon>
        <taxon>Lulworthiomycetidae</taxon>
        <taxon>Lulworthiales</taxon>
        <taxon>Lulworthiaceae</taxon>
        <taxon>Zalerion</taxon>
    </lineage>
</organism>
<comment type="caution">
    <text evidence="2">The sequence shown here is derived from an EMBL/GenBank/DDBJ whole genome shotgun (WGS) entry which is preliminary data.</text>
</comment>
<sequence>MQCVPLVTENHPVVNHPPAPPASATDDQEILDNIDGRMHGPMSGFIKKYFGNFQYVRQDVLLKIQAAGRVSGRCAVPSAAPSPGNFLEWFSNHVSRELDGAQGSWHIINSNGAPEHGSADDGARLLLTMPPSPASNIQTRWDHVQVIGQFYPRGCVCYQDGLLRLCRSAHQVFASQPTRLFLHGFYIRGSLIELWAFDRTGLYCSDVFDVREDFIQFLSVILSYQRMTDQALGKINIIETDKGGSYTILDSAVIPSLGKLYLESQPIASREGLVGTGTTCYRARMPDSNRWNYVLKFKWRWARERPEDELLKLAKNKCAWGAVSLDYYKEVESTANLRRGLRWGTHRKFARTHPRERHGSIEEQRQEVPCNAEGLVEYTEETDNLFQNRILACIVTSPVGRPLHTFQSLTELLHVFRDAIKCHRSLCYDAKILHRDISPGNMIILDGQDERKPKGILIDLDSAMELAEGFGTEVGITGTRPFMAIGVLKGECHTYRHDLESFLYVFLWTIITNHTEIPPETSKLRQWSNGDWHELAARKPLDMDQDSFQNILGEFTPEFYSLKPLAESLQQILFPLRGGVIWTGTDRSPEAVDKLYDGMIREFEVAIASEVERTHPQHVCHFRSHDSPTRNGQISPSHAFPLCIPLRTPEHKMFYRLCCLSTVARVRFCRCNPVRLFSDENILSGTFPGVTDITLTNCRIVMSTFNTCQHYPKDLLIRLQTLNPAYVASIHRLAHAQLPDLVPPILGVNNTLSANARKVHYHVTASCKIAVRVDDVWHTLDRNRQRELTNSVVHEVERLQKLEVKDKCLDSNLHILPSPFWTIFARPHHVTHSGQARNGTTE</sequence>
<reference evidence="2" key="1">
    <citation type="submission" date="2022-07" db="EMBL/GenBank/DDBJ databases">
        <title>Draft genome sequence of Zalerion maritima ATCC 34329, a (micro)plastics degrading marine fungus.</title>
        <authorList>
            <person name="Paco A."/>
            <person name="Goncalves M.F.M."/>
            <person name="Rocha-Santos T.A.P."/>
            <person name="Alves A."/>
        </authorList>
    </citation>
    <scope>NUCLEOTIDE SEQUENCE</scope>
    <source>
        <strain evidence="2">ATCC 34329</strain>
    </source>
</reference>
<dbReference type="EMBL" id="JAKWBI020000157">
    <property type="protein sequence ID" value="KAJ2901317.1"/>
    <property type="molecule type" value="Genomic_DNA"/>
</dbReference>
<dbReference type="InterPro" id="IPR040976">
    <property type="entry name" value="Pkinase_fungal"/>
</dbReference>